<dbReference type="InterPro" id="IPR009711">
    <property type="entry name" value="UPF0473"/>
</dbReference>
<evidence type="ECO:0000313" key="2">
    <source>
        <dbReference type="Proteomes" id="UP000184052"/>
    </source>
</evidence>
<dbReference type="AlphaFoldDB" id="A0A1M6BUC2"/>
<gene>
    <name evidence="1" type="ORF">SAMN02745751_00474</name>
</gene>
<evidence type="ECO:0000313" key="1">
    <source>
        <dbReference type="EMBL" id="SHI52281.1"/>
    </source>
</evidence>
<organism evidence="1 2">
    <name type="scientific">Dethiosulfatibacter aminovorans DSM 17477</name>
    <dbReference type="NCBI Taxonomy" id="1121476"/>
    <lineage>
        <taxon>Bacteria</taxon>
        <taxon>Bacillati</taxon>
        <taxon>Bacillota</taxon>
        <taxon>Tissierellia</taxon>
        <taxon>Dethiosulfatibacter</taxon>
    </lineage>
</organism>
<proteinExistence type="predicted"/>
<dbReference type="RefSeq" id="WP_094762654.1">
    <property type="nucleotide sequence ID" value="NZ_FQZL01000005.1"/>
</dbReference>
<dbReference type="Pfam" id="PF06949">
    <property type="entry name" value="DUF1292"/>
    <property type="match status" value="1"/>
</dbReference>
<name>A0A1M6BUC2_9FIRM</name>
<sequence length="138" mass="15721">MSKEHNCCCGDDNLEKDNCCTDNKEDKCCESHEEHNHEGCGHECECGAHDRELPQEASEDTMMVTFDDGEEKECLVLAVVEIDEQEYIALLPEGQEEYFIYGYKEDEEGVELLAIESDDEFEKVGSVFEEIFGGMDEE</sequence>
<protein>
    <submittedName>
        <fullName evidence="1">Uncharacterized protein</fullName>
    </submittedName>
</protein>
<accession>A0A1M6BUC2</accession>
<dbReference type="EMBL" id="FQZL01000005">
    <property type="protein sequence ID" value="SHI52281.1"/>
    <property type="molecule type" value="Genomic_DNA"/>
</dbReference>
<dbReference type="STRING" id="1121476.SAMN02745751_00474"/>
<dbReference type="OrthoDB" id="9796509at2"/>
<dbReference type="Proteomes" id="UP000184052">
    <property type="component" value="Unassembled WGS sequence"/>
</dbReference>
<keyword evidence="2" id="KW-1185">Reference proteome</keyword>
<reference evidence="1 2" key="1">
    <citation type="submission" date="2016-11" db="EMBL/GenBank/DDBJ databases">
        <authorList>
            <person name="Jaros S."/>
            <person name="Januszkiewicz K."/>
            <person name="Wedrychowicz H."/>
        </authorList>
    </citation>
    <scope>NUCLEOTIDE SEQUENCE [LARGE SCALE GENOMIC DNA]</scope>
    <source>
        <strain evidence="1 2">DSM 17477</strain>
    </source>
</reference>